<dbReference type="AlphaFoldDB" id="A0A1G5JLW8"/>
<feature type="domain" description="Nitroreductase" evidence="6">
    <location>
        <begin position="9"/>
        <end position="163"/>
    </location>
</feature>
<keyword evidence="3 5" id="KW-0288">FMN</keyword>
<organism evidence="7 8">
    <name type="scientific">Alkaliphilus peptidifermentans DSM 18978</name>
    <dbReference type="NCBI Taxonomy" id="1120976"/>
    <lineage>
        <taxon>Bacteria</taxon>
        <taxon>Bacillati</taxon>
        <taxon>Bacillota</taxon>
        <taxon>Clostridia</taxon>
        <taxon>Peptostreptococcales</taxon>
        <taxon>Natronincolaceae</taxon>
        <taxon>Alkaliphilus</taxon>
    </lineage>
</organism>
<dbReference type="InterPro" id="IPR016446">
    <property type="entry name" value="Flavin_OxRdtase_Frp"/>
</dbReference>
<evidence type="ECO:0000256" key="5">
    <source>
        <dbReference type="PIRNR" id="PIRNR005426"/>
    </source>
</evidence>
<keyword evidence="4 5" id="KW-0560">Oxidoreductase</keyword>
<accession>A0A1G5JLW8</accession>
<dbReference type="Pfam" id="PF00881">
    <property type="entry name" value="Nitroreductase"/>
    <property type="match status" value="1"/>
</dbReference>
<evidence type="ECO:0000256" key="3">
    <source>
        <dbReference type="ARBA" id="ARBA00022643"/>
    </source>
</evidence>
<dbReference type="STRING" id="1120976.SAMN03080606_02927"/>
<evidence type="ECO:0000259" key="6">
    <source>
        <dbReference type="Pfam" id="PF00881"/>
    </source>
</evidence>
<evidence type="ECO:0000313" key="8">
    <source>
        <dbReference type="Proteomes" id="UP000198636"/>
    </source>
</evidence>
<dbReference type="InterPro" id="IPR029479">
    <property type="entry name" value="Nitroreductase"/>
</dbReference>
<dbReference type="GO" id="GO:0016491">
    <property type="term" value="F:oxidoreductase activity"/>
    <property type="evidence" value="ECO:0007669"/>
    <property type="project" value="UniProtKB-UniRule"/>
</dbReference>
<dbReference type="EMBL" id="FMUS01000020">
    <property type="protein sequence ID" value="SCY89402.1"/>
    <property type="molecule type" value="Genomic_DNA"/>
</dbReference>
<dbReference type="CDD" id="cd02146">
    <property type="entry name" value="NfsA-like"/>
    <property type="match status" value="1"/>
</dbReference>
<keyword evidence="8" id="KW-1185">Reference proteome</keyword>
<keyword evidence="5" id="KW-0521">NADP</keyword>
<evidence type="ECO:0000256" key="1">
    <source>
        <dbReference type="ARBA" id="ARBA00008366"/>
    </source>
</evidence>
<protein>
    <submittedName>
        <fullName evidence="7">Nitroreductase</fullName>
    </submittedName>
</protein>
<gene>
    <name evidence="7" type="ORF">SAMN03080606_02927</name>
</gene>
<evidence type="ECO:0000313" key="7">
    <source>
        <dbReference type="EMBL" id="SCY89402.1"/>
    </source>
</evidence>
<evidence type="ECO:0000256" key="2">
    <source>
        <dbReference type="ARBA" id="ARBA00022630"/>
    </source>
</evidence>
<evidence type="ECO:0000256" key="4">
    <source>
        <dbReference type="ARBA" id="ARBA00023002"/>
    </source>
</evidence>
<dbReference type="OrthoDB" id="9775805at2"/>
<comment type="similarity">
    <text evidence="1 5">Belongs to the flavin oxidoreductase frp family.</text>
</comment>
<dbReference type="PANTHER" id="PTHR43425:SF2">
    <property type="entry name" value="OXYGEN-INSENSITIVE NADPH NITROREDUCTASE"/>
    <property type="match status" value="1"/>
</dbReference>
<sequence>MNDILSLLKSHKSIRRFQKKPIEKDLIKEIVEAAQSASTSSFMQAYTIIQIDNPIARKEIAHLCGDQKYVEEAPLFFVFCADLNHIDLACQQNSTAMKKGYTETFIIATIDASLAAQNALIAAESMGLAGVFIGGIRNNPEKIVKLLEIPSNAYPVLGMCIGYPDQHPEIRPRLPIDVIYKIDKYSNEGEISKIQDYDKSVSEYYYRRTKGKRKEGWSQQMASKMEGELRPHMKEFLAKQGFIMK</sequence>
<reference evidence="7 8" key="1">
    <citation type="submission" date="2016-10" db="EMBL/GenBank/DDBJ databases">
        <authorList>
            <person name="de Groot N.N."/>
        </authorList>
    </citation>
    <scope>NUCLEOTIDE SEQUENCE [LARGE SCALE GENOMIC DNA]</scope>
    <source>
        <strain evidence="7 8">DSM 18978</strain>
    </source>
</reference>
<dbReference type="Proteomes" id="UP000198636">
    <property type="component" value="Unassembled WGS sequence"/>
</dbReference>
<dbReference type="SUPFAM" id="SSF55469">
    <property type="entry name" value="FMN-dependent nitroreductase-like"/>
    <property type="match status" value="1"/>
</dbReference>
<dbReference type="RefSeq" id="WP_091545121.1">
    <property type="nucleotide sequence ID" value="NZ_FMUS01000020.1"/>
</dbReference>
<name>A0A1G5JLW8_9FIRM</name>
<dbReference type="InterPro" id="IPR000415">
    <property type="entry name" value="Nitroreductase-like"/>
</dbReference>
<dbReference type="Gene3D" id="3.40.109.10">
    <property type="entry name" value="NADH Oxidase"/>
    <property type="match status" value="1"/>
</dbReference>
<dbReference type="PANTHER" id="PTHR43425">
    <property type="entry name" value="OXYGEN-INSENSITIVE NADPH NITROREDUCTASE"/>
    <property type="match status" value="1"/>
</dbReference>
<proteinExistence type="inferred from homology"/>
<keyword evidence="2 5" id="KW-0285">Flavoprotein</keyword>
<dbReference type="PIRSF" id="PIRSF005426">
    <property type="entry name" value="Frp"/>
    <property type="match status" value="1"/>
</dbReference>
<dbReference type="NCBIfam" id="NF008033">
    <property type="entry name" value="PRK10765.1"/>
    <property type="match status" value="1"/>
</dbReference>